<evidence type="ECO:0000256" key="4">
    <source>
        <dbReference type="HAMAP-Rule" id="MF_01854"/>
    </source>
</evidence>
<dbReference type="EC" id="3.1.3.11" evidence="4"/>
<keyword evidence="2 4" id="KW-0464">Manganese</keyword>
<dbReference type="InterPro" id="IPR029052">
    <property type="entry name" value="Metallo-depent_PP-like"/>
</dbReference>
<evidence type="ECO:0000313" key="6">
    <source>
        <dbReference type="Proteomes" id="UP000659630"/>
    </source>
</evidence>
<name>A0A923IEY5_9FIRM</name>
<dbReference type="GO" id="GO:0006094">
    <property type="term" value="P:gluconeogenesis"/>
    <property type="evidence" value="ECO:0007669"/>
    <property type="project" value="UniProtKB-UniRule"/>
</dbReference>
<proteinExistence type="inferred from homology"/>
<dbReference type="Proteomes" id="UP000659630">
    <property type="component" value="Unassembled WGS sequence"/>
</dbReference>
<sequence>MGTVTPFPEREKRRPVLDETLLALLAKDFPSAEAVSTEIINLHAILCLPKGTEYFFSDPHGEAEAFGHLLNTASGVIRDKIEGLFARSVPLAQREELSLLITQPETVLPARAGQPGFEDWCRIAIYQTVQVCRQLASKYTRSKVRKMMPARFAYILDELLHADTEENKEEYYAAIIDSITATGIAVGFLTELCALVRRCAVDRLHILGDIFDRGPHADEIIEQLMTFPDVDVQWGNHDIHWLGAYLGSPVCAASVVRLGISYNNFDLLEDGYGINLRALSMFAAQVYRHDPCTVFRPHLLDQNTYDPVDEALAAKMHKAIAVIQFKLEGQLYRRHPEYGMAERSLLERVDYRAGTLCTDGRTVPLQDRLFPTVDPADPLALTPEEQALMDTLTLSFTHSRALRRHFRFLFSHGGMYKICNGNLLYHGCIPMTADGAFDAVTLDGRRLSGRAYLDAVDRKLHDAFFGAPGSPAREDALDYIWYLWCGPRSPLFGKSKLSTFERYFTGDEALWQETLDPYYTFIEKRETCEKILAEFGLPPAGSHIVNGHVPVRAGEHPRKGDGLLYIIDGGISKAYHGRTGLGGYTLIFNSHHLALAEHRPFEEIRQNPAASAPKVQIVEPMPRRLRVADTDTGALLRGQIARLEELLAAYRGGLLPERG</sequence>
<keyword evidence="1 4" id="KW-0378">Hydrolase</keyword>
<comment type="caution">
    <text evidence="5">The sequence shown here is derived from an EMBL/GenBank/DDBJ whole genome shotgun (WGS) entry which is preliminary data.</text>
</comment>
<dbReference type="SUPFAM" id="SSF56300">
    <property type="entry name" value="Metallo-dependent phosphatases"/>
    <property type="match status" value="1"/>
</dbReference>
<evidence type="ECO:0000256" key="1">
    <source>
        <dbReference type="ARBA" id="ARBA00022801"/>
    </source>
</evidence>
<dbReference type="InterPro" id="IPR009164">
    <property type="entry name" value="FBPtase_class3"/>
</dbReference>
<reference evidence="5" key="1">
    <citation type="submission" date="2020-08" db="EMBL/GenBank/DDBJ databases">
        <title>Genome public.</title>
        <authorList>
            <person name="Liu C."/>
            <person name="Sun Q."/>
        </authorList>
    </citation>
    <scope>NUCLEOTIDE SEQUENCE</scope>
    <source>
        <strain evidence="5">BX8</strain>
    </source>
</reference>
<comment type="similarity">
    <text evidence="4">Belongs to the FBPase class 3 family.</text>
</comment>
<dbReference type="HAMAP" id="MF_01854">
    <property type="entry name" value="FBPase_class3"/>
    <property type="match status" value="1"/>
</dbReference>
<accession>A0A923IEY5</accession>
<evidence type="ECO:0000256" key="2">
    <source>
        <dbReference type="ARBA" id="ARBA00023211"/>
    </source>
</evidence>
<dbReference type="Pfam" id="PF06874">
    <property type="entry name" value="FBPase_2"/>
    <property type="match status" value="1"/>
</dbReference>
<dbReference type="EMBL" id="JACONZ010000002">
    <property type="protein sequence ID" value="MBC5581447.1"/>
    <property type="molecule type" value="Genomic_DNA"/>
</dbReference>
<protein>
    <recommendedName>
        <fullName evidence="4">Fructose-1,6-bisphosphatase class 3</fullName>
        <shortName evidence="4">FBPase class 3</shortName>
        <ecNumber evidence="4">3.1.3.11</ecNumber>
    </recommendedName>
    <alternativeName>
        <fullName evidence="4">D-fructose-1,6-bisphosphate 1-phosphohydrolase class 3</fullName>
    </alternativeName>
</protein>
<dbReference type="GO" id="GO:0042132">
    <property type="term" value="F:fructose 1,6-bisphosphate 1-phosphatase activity"/>
    <property type="evidence" value="ECO:0007669"/>
    <property type="project" value="UniProtKB-UniRule"/>
</dbReference>
<evidence type="ECO:0000313" key="5">
    <source>
        <dbReference type="EMBL" id="MBC5581447.1"/>
    </source>
</evidence>
<comment type="cofactor">
    <cofactor evidence="4">
        <name>Mn(2+)</name>
        <dbReference type="ChEBI" id="CHEBI:29035"/>
    </cofactor>
</comment>
<dbReference type="Gene3D" id="3.60.21.10">
    <property type="match status" value="1"/>
</dbReference>
<gene>
    <name evidence="4" type="primary">fbp</name>
    <name evidence="5" type="ORF">H8S23_07975</name>
</gene>
<comment type="catalytic activity">
    <reaction evidence="4">
        <text>beta-D-fructose 1,6-bisphosphate + H2O = beta-D-fructose 6-phosphate + phosphate</text>
        <dbReference type="Rhea" id="RHEA:11064"/>
        <dbReference type="ChEBI" id="CHEBI:15377"/>
        <dbReference type="ChEBI" id="CHEBI:32966"/>
        <dbReference type="ChEBI" id="CHEBI:43474"/>
        <dbReference type="ChEBI" id="CHEBI:57634"/>
        <dbReference type="EC" id="3.1.3.11"/>
    </reaction>
</comment>
<evidence type="ECO:0000256" key="3">
    <source>
        <dbReference type="ARBA" id="ARBA00023277"/>
    </source>
</evidence>
<keyword evidence="6" id="KW-1185">Reference proteome</keyword>
<dbReference type="AlphaFoldDB" id="A0A923IEY5"/>
<keyword evidence="3 4" id="KW-0119">Carbohydrate metabolism</keyword>
<organism evidence="5 6">
    <name type="scientific">Anaerofilum hominis</name>
    <dbReference type="NCBI Taxonomy" id="2763016"/>
    <lineage>
        <taxon>Bacteria</taxon>
        <taxon>Bacillati</taxon>
        <taxon>Bacillota</taxon>
        <taxon>Clostridia</taxon>
        <taxon>Eubacteriales</taxon>
        <taxon>Oscillospiraceae</taxon>
        <taxon>Anaerofilum</taxon>
    </lineage>
</organism>
<comment type="pathway">
    <text evidence="4">Carbohydrate biosynthesis; gluconeogenesis.</text>
</comment>